<name>A0A2M7S7D6_9BACT</name>
<keyword evidence="1" id="KW-1133">Transmembrane helix</keyword>
<accession>A0A2M7S7D6</accession>
<evidence type="ECO:0000256" key="1">
    <source>
        <dbReference type="SAM" id="Phobius"/>
    </source>
</evidence>
<evidence type="ECO:0000313" key="4">
    <source>
        <dbReference type="Proteomes" id="UP000229307"/>
    </source>
</evidence>
<feature type="transmembrane region" description="Helical" evidence="1">
    <location>
        <begin position="306"/>
        <end position="329"/>
    </location>
</feature>
<dbReference type="PANTHER" id="PTHR22916">
    <property type="entry name" value="GLYCOSYLTRANSFERASE"/>
    <property type="match status" value="1"/>
</dbReference>
<dbReference type="SUPFAM" id="SSF53448">
    <property type="entry name" value="Nucleotide-diphospho-sugar transferases"/>
    <property type="match status" value="1"/>
</dbReference>
<dbReference type="AlphaFoldDB" id="A0A2M7S7D6"/>
<evidence type="ECO:0000313" key="3">
    <source>
        <dbReference type="EMBL" id="PIZ15390.1"/>
    </source>
</evidence>
<dbReference type="Gene3D" id="3.90.550.10">
    <property type="entry name" value="Spore Coat Polysaccharide Biosynthesis Protein SpsA, Chain A"/>
    <property type="match status" value="1"/>
</dbReference>
<reference evidence="4" key="1">
    <citation type="submission" date="2017-09" db="EMBL/GenBank/DDBJ databases">
        <title>Depth-based differentiation of microbial function through sediment-hosted aquifers and enrichment of novel symbionts in the deep terrestrial subsurface.</title>
        <authorList>
            <person name="Probst A.J."/>
            <person name="Ladd B."/>
            <person name="Jarett J.K."/>
            <person name="Geller-Mcgrath D.E."/>
            <person name="Sieber C.M.K."/>
            <person name="Emerson J.B."/>
            <person name="Anantharaman K."/>
            <person name="Thomas B.C."/>
            <person name="Malmstrom R."/>
            <person name="Stieglmeier M."/>
            <person name="Klingl A."/>
            <person name="Woyke T."/>
            <person name="Ryan C.M."/>
            <person name="Banfield J.F."/>
        </authorList>
    </citation>
    <scope>NUCLEOTIDE SEQUENCE [LARGE SCALE GENOMIC DNA]</scope>
</reference>
<keyword evidence="3" id="KW-0808">Transferase</keyword>
<keyword evidence="1" id="KW-0812">Transmembrane</keyword>
<proteinExistence type="predicted"/>
<dbReference type="InterPro" id="IPR001173">
    <property type="entry name" value="Glyco_trans_2-like"/>
</dbReference>
<organism evidence="3 4">
    <name type="scientific">Candidatus Desantisbacteria bacterium CG_4_10_14_0_8_um_filter_48_22</name>
    <dbReference type="NCBI Taxonomy" id="1974543"/>
    <lineage>
        <taxon>Bacteria</taxon>
        <taxon>Candidatus Desantisiibacteriota</taxon>
    </lineage>
</organism>
<protein>
    <submittedName>
        <fullName evidence="3">Glycosyl transferase</fullName>
    </submittedName>
</protein>
<dbReference type="GO" id="GO:0016740">
    <property type="term" value="F:transferase activity"/>
    <property type="evidence" value="ECO:0007669"/>
    <property type="project" value="UniProtKB-KW"/>
</dbReference>
<dbReference type="EMBL" id="PFMR01000265">
    <property type="protein sequence ID" value="PIZ15390.1"/>
    <property type="molecule type" value="Genomic_DNA"/>
</dbReference>
<dbReference type="Pfam" id="PF00535">
    <property type="entry name" value="Glycos_transf_2"/>
    <property type="match status" value="1"/>
</dbReference>
<keyword evidence="1" id="KW-0472">Membrane</keyword>
<feature type="transmembrane region" description="Helical" evidence="1">
    <location>
        <begin position="247"/>
        <end position="267"/>
    </location>
</feature>
<dbReference type="Proteomes" id="UP000229307">
    <property type="component" value="Unassembled WGS sequence"/>
</dbReference>
<dbReference type="CDD" id="cd02525">
    <property type="entry name" value="Succinoglycan_BP_ExoA"/>
    <property type="match status" value="1"/>
</dbReference>
<gene>
    <name evidence="3" type="ORF">COY52_09905</name>
</gene>
<comment type="caution">
    <text evidence="3">The sequence shown here is derived from an EMBL/GenBank/DDBJ whole genome shotgun (WGS) entry which is preliminary data.</text>
</comment>
<evidence type="ECO:0000259" key="2">
    <source>
        <dbReference type="Pfam" id="PF00535"/>
    </source>
</evidence>
<dbReference type="InterPro" id="IPR029044">
    <property type="entry name" value="Nucleotide-diphossugar_trans"/>
</dbReference>
<sequence length="337" mass="39111">MEDKKPFVSVIIPCRNEKEFIRDCLESIIAQDYPKDNLEFLVVDGMSEDGTRDIIRQFSCRHPFIKLIDNPRRITPCAFNTGIKNASGEVIIRMDAHAVYKEDYISKCVKYLFEYRADNVGGVLVTRQREDSFIGRAIARALSNSFGVGNSIFRTGAEKPVWVDTVFGGCYKKEIFDKVGLFNEDLIFSQDIDFNQRLKRAGGRILLHPDIKSYYYARSRFMDFCRYNFKNGVWITYPLKFVKTFPFSLRHIIPLIFASSLIILAALSPFFVFFFWLFICISGFYFVINIFFSAKIAMNESDFRYLFIMPVVFFSLHFLYGLGSIWGIIKLPGRQRG</sequence>
<feature type="transmembrane region" description="Helical" evidence="1">
    <location>
        <begin position="273"/>
        <end position="294"/>
    </location>
</feature>
<feature type="domain" description="Glycosyltransferase 2-like" evidence="2">
    <location>
        <begin position="9"/>
        <end position="145"/>
    </location>
</feature>
<dbReference type="PANTHER" id="PTHR22916:SF71">
    <property type="entry name" value="GLYCOSYL TRANSFERASE"/>
    <property type="match status" value="1"/>
</dbReference>